<evidence type="ECO:0000313" key="3">
    <source>
        <dbReference type="EMBL" id="RCN58540.1"/>
    </source>
</evidence>
<keyword evidence="4" id="KW-1185">Reference proteome</keyword>
<evidence type="ECO:0000259" key="2">
    <source>
        <dbReference type="Pfam" id="PF14258"/>
    </source>
</evidence>
<evidence type="ECO:0000256" key="1">
    <source>
        <dbReference type="SAM" id="Phobius"/>
    </source>
</evidence>
<accession>A0A368HJS2</accession>
<dbReference type="Pfam" id="PF14258">
    <property type="entry name" value="DUF4350"/>
    <property type="match status" value="1"/>
</dbReference>
<feature type="transmembrane region" description="Helical" evidence="1">
    <location>
        <begin position="415"/>
        <end position="437"/>
    </location>
</feature>
<dbReference type="EMBL" id="PSYR01000001">
    <property type="protein sequence ID" value="RCN58540.1"/>
    <property type="molecule type" value="Genomic_DNA"/>
</dbReference>
<keyword evidence="1" id="KW-1133">Transmembrane helix</keyword>
<evidence type="ECO:0000313" key="4">
    <source>
        <dbReference type="Proteomes" id="UP000253250"/>
    </source>
</evidence>
<protein>
    <recommendedName>
        <fullName evidence="2">DUF4350 domain-containing protein</fullName>
    </recommendedName>
</protein>
<dbReference type="SUPFAM" id="SSF52317">
    <property type="entry name" value="Class I glutamine amidotransferase-like"/>
    <property type="match status" value="1"/>
</dbReference>
<gene>
    <name evidence="3" type="ORF">C4900_01730</name>
</gene>
<proteinExistence type="predicted"/>
<keyword evidence="1" id="KW-0812">Transmembrane</keyword>
<name>A0A368HJS2_9GAMM</name>
<reference evidence="3 4" key="1">
    <citation type="submission" date="2018-02" db="EMBL/GenBank/DDBJ databases">
        <title>Insights into the biology of acidophilic members of the Acidiferrobacteraceae family derived from comparative genomic analyses.</title>
        <authorList>
            <person name="Issotta F."/>
            <person name="Thyssen C."/>
            <person name="Mena C."/>
            <person name="Moya A."/>
            <person name="Bellenberg S."/>
            <person name="Sproer C."/>
            <person name="Covarrubias P.C."/>
            <person name="Sand W."/>
            <person name="Quatrini R."/>
            <person name="Vera M."/>
        </authorList>
    </citation>
    <scope>NUCLEOTIDE SEQUENCE [LARGE SCALE GENOMIC DNA]</scope>
    <source>
        <strain evidence="4">m-1</strain>
    </source>
</reference>
<sequence length="442" mass="47666">MNWDRAVTAGGRGLFVVLWLVVAALALYAAARFHYVADWTANGRNSLSRPSVHIVRSLHAPVEITAFARGARIRQGLDALIAKYRRVDSDIHLKFVNPDKHPALVRHLDIGFNGELEIRYQGRQALVSSPSESGITNALARLERTGIRRLTFLTGNGERRVQDQSGLGLSSWARELRARGFTVTSANISKGALSPQTQGVVVIADPRVRFLAGEVTTLQDFVKAGGNLLIMLEPGHAEGLSPLLVKMGMRVRKGYAVDPASSLLTGASPDFIAIRHYPNLGPVRGMHLVTVFPTAAALALKPTHGLKPIPILATGTDAWTQEARLAGLVSPPPGITPSALTIGAALERPYKNGKQRLVVLGDSDFAANSYIGEGGNLALAMNLANWLAHDDAFINLPNRASPDLTLTLTSAEEDVIAFGFLLVLPLLLLGAGVAVWWRRRRL</sequence>
<dbReference type="Proteomes" id="UP000253250">
    <property type="component" value="Unassembled WGS sequence"/>
</dbReference>
<dbReference type="InterPro" id="IPR025646">
    <property type="entry name" value="DUF4350"/>
</dbReference>
<comment type="caution">
    <text evidence="3">The sequence shown here is derived from an EMBL/GenBank/DDBJ whole genome shotgun (WGS) entry which is preliminary data.</text>
</comment>
<dbReference type="OrthoDB" id="8530910at2"/>
<organism evidence="3 4">
    <name type="scientific">Acidiferrobacter thiooxydans</name>
    <dbReference type="NCBI Taxonomy" id="163359"/>
    <lineage>
        <taxon>Bacteria</taxon>
        <taxon>Pseudomonadati</taxon>
        <taxon>Pseudomonadota</taxon>
        <taxon>Gammaproteobacteria</taxon>
        <taxon>Acidiferrobacterales</taxon>
        <taxon>Acidiferrobacteraceae</taxon>
        <taxon>Acidiferrobacter</taxon>
    </lineage>
</organism>
<dbReference type="AlphaFoldDB" id="A0A368HJS2"/>
<dbReference type="InterPro" id="IPR029062">
    <property type="entry name" value="Class_I_gatase-like"/>
</dbReference>
<keyword evidence="1" id="KW-0472">Membrane</keyword>
<dbReference type="RefSeq" id="WP_114282206.1">
    <property type="nucleotide sequence ID" value="NZ_PSYR01000001.1"/>
</dbReference>
<feature type="domain" description="DUF4350" evidence="2">
    <location>
        <begin position="163"/>
        <end position="383"/>
    </location>
</feature>